<reference evidence="7" key="1">
    <citation type="submission" date="2022-09" db="EMBL/GenBank/DDBJ databases">
        <title>Actin cytoskeleton and complex cell architecture in an #Asgard archaeon.</title>
        <authorList>
            <person name="Ponce Toledo R.I."/>
            <person name="Schleper C."/>
            <person name="Rodrigues Oliveira T."/>
            <person name="Wollweber F."/>
            <person name="Xu J."/>
            <person name="Rittmann S."/>
            <person name="Klingl A."/>
            <person name="Pilhofer M."/>
        </authorList>
    </citation>
    <scope>NUCLEOTIDE SEQUENCE</scope>
    <source>
        <strain evidence="7">B-35</strain>
    </source>
</reference>
<evidence type="ECO:0000256" key="5">
    <source>
        <dbReference type="ARBA" id="ARBA00022801"/>
    </source>
</evidence>
<dbReference type="SUPFAM" id="SSF101821">
    <property type="entry name" value="Aminopeptidase/glucanase lid domain"/>
    <property type="match status" value="1"/>
</dbReference>
<dbReference type="EC" id="3.4.11.-" evidence="7"/>
<sequence>MAENKLDLAYLEKLCNAFGPSGHEREVQKMVLNYGKPLADEVLFDKTGSVIFKRGTSGPKIMLAGHADEIGYLVQSIEKNGFLKISNLGGIFPGNLIGHEILIRPFKGGEKIIGITTNGSLAGPHKDKIPKLSDLFVDIGCATDEEVKELGIRVGDPAVPYAVYRSLTRKRKEKKKDAKPDEEPEIKEARLAVAKAFDDRIGVFMALEVMRRLSDDHISHPNIVYAASTTQEEVGCRGARTAAQLIQPDIGFSLDVTICGGGPGAKSIEQKMGKGVAVGVYDSSMIANPVFRRFVMELAEEKGIPCQTGFLNRGGTDAGQIHLSGIGAPSLFFGIPTRYVHSHHAMLDLDDVEGAIQLLIELIKKLDEKTVASFTTL</sequence>
<keyword evidence="3" id="KW-0645">Protease</keyword>
<dbReference type="InterPro" id="IPR051464">
    <property type="entry name" value="Peptidase_M42_aminopept"/>
</dbReference>
<keyword evidence="4" id="KW-0479">Metal-binding</keyword>
<evidence type="ECO:0000256" key="3">
    <source>
        <dbReference type="ARBA" id="ARBA00022670"/>
    </source>
</evidence>
<dbReference type="EMBL" id="CP104013">
    <property type="protein sequence ID" value="UYP46151.1"/>
    <property type="molecule type" value="Genomic_DNA"/>
</dbReference>
<dbReference type="Pfam" id="PF05343">
    <property type="entry name" value="Peptidase_M42"/>
    <property type="match status" value="1"/>
</dbReference>
<keyword evidence="5 7" id="KW-0378">Hydrolase</keyword>
<dbReference type="Gene3D" id="2.40.30.40">
    <property type="entry name" value="Peptidase M42, domain 2"/>
    <property type="match status" value="1"/>
</dbReference>
<evidence type="ECO:0000256" key="1">
    <source>
        <dbReference type="ARBA" id="ARBA00006272"/>
    </source>
</evidence>
<proteinExistence type="inferred from homology"/>
<dbReference type="PANTHER" id="PTHR32481">
    <property type="entry name" value="AMINOPEPTIDASE"/>
    <property type="match status" value="1"/>
</dbReference>
<evidence type="ECO:0000313" key="8">
    <source>
        <dbReference type="Proteomes" id="UP001208689"/>
    </source>
</evidence>
<comment type="similarity">
    <text evidence="1 6">Belongs to the peptidase M42 family.</text>
</comment>
<dbReference type="Proteomes" id="UP001208689">
    <property type="component" value="Chromosome"/>
</dbReference>
<evidence type="ECO:0000313" key="7">
    <source>
        <dbReference type="EMBL" id="UYP46151.1"/>
    </source>
</evidence>
<gene>
    <name evidence="7" type="ORF">NEF87_002436</name>
</gene>
<evidence type="ECO:0000256" key="2">
    <source>
        <dbReference type="ARBA" id="ARBA00022438"/>
    </source>
</evidence>
<evidence type="ECO:0000256" key="4">
    <source>
        <dbReference type="ARBA" id="ARBA00022723"/>
    </source>
</evidence>
<protein>
    <submittedName>
        <fullName evidence="7">Tetrahedral aminopeptidase</fullName>
        <ecNumber evidence="7">3.4.11.-</ecNumber>
    </submittedName>
</protein>
<dbReference type="GO" id="GO:0004177">
    <property type="term" value="F:aminopeptidase activity"/>
    <property type="evidence" value="ECO:0007669"/>
    <property type="project" value="UniProtKB-KW"/>
</dbReference>
<keyword evidence="8" id="KW-1185">Reference proteome</keyword>
<keyword evidence="2 7" id="KW-0031">Aminopeptidase</keyword>
<accession>A0ABY6HRL5</accession>
<dbReference type="Gene3D" id="3.40.630.10">
    <property type="entry name" value="Zn peptidases"/>
    <property type="match status" value="1"/>
</dbReference>
<dbReference type="InterPro" id="IPR008007">
    <property type="entry name" value="Peptidase_M42"/>
</dbReference>
<organism evidence="7 8">
    <name type="scientific">Candidatus Lokiarchaeum ossiferum</name>
    <dbReference type="NCBI Taxonomy" id="2951803"/>
    <lineage>
        <taxon>Archaea</taxon>
        <taxon>Promethearchaeati</taxon>
        <taxon>Promethearchaeota</taxon>
        <taxon>Promethearchaeia</taxon>
        <taxon>Promethearchaeales</taxon>
        <taxon>Promethearchaeaceae</taxon>
        <taxon>Candidatus Lokiarchaeum</taxon>
    </lineage>
</organism>
<dbReference type="PIRSF" id="PIRSF001123">
    <property type="entry name" value="PepA_GA"/>
    <property type="match status" value="1"/>
</dbReference>
<dbReference type="SUPFAM" id="SSF53187">
    <property type="entry name" value="Zn-dependent exopeptidases"/>
    <property type="match status" value="1"/>
</dbReference>
<dbReference type="InterPro" id="IPR023367">
    <property type="entry name" value="Peptidase_M42_dom2"/>
</dbReference>
<dbReference type="PANTHER" id="PTHR32481:SF0">
    <property type="entry name" value="AMINOPEPTIDASE YPDE-RELATED"/>
    <property type="match status" value="1"/>
</dbReference>
<name>A0ABY6HRL5_9ARCH</name>
<evidence type="ECO:0000256" key="6">
    <source>
        <dbReference type="PIRNR" id="PIRNR001123"/>
    </source>
</evidence>